<proteinExistence type="predicted"/>
<dbReference type="InterPro" id="IPR011129">
    <property type="entry name" value="CSD"/>
</dbReference>
<evidence type="ECO:0000259" key="1">
    <source>
        <dbReference type="PROSITE" id="PS51857"/>
    </source>
</evidence>
<evidence type="ECO:0000313" key="2">
    <source>
        <dbReference type="EMBL" id="MEO1767263.1"/>
    </source>
</evidence>
<feature type="domain" description="CSD" evidence="1">
    <location>
        <begin position="111"/>
        <end position="175"/>
    </location>
</feature>
<sequence length="177" mass="20416">MQLPLQVTFRDIPHSDAVETAIREKAQKLDRFYDRIMALRAVVGTIQRHHHQGKLYNVRLDITVPGGEIVINRDKAEDIYVAIRDAFDAARRKLEDFARKQRGEVKAHEVEKRGRIARLFPEEGYGFIESASGEELYFHRFNVVHPEFEHLKVGDEVTFLVETADQGLQANRVHKVG</sequence>
<dbReference type="Proteomes" id="UP001482231">
    <property type="component" value="Unassembled WGS sequence"/>
</dbReference>
<dbReference type="SUPFAM" id="SSF50249">
    <property type="entry name" value="Nucleic acid-binding proteins"/>
    <property type="match status" value="1"/>
</dbReference>
<dbReference type="Pfam" id="PF02482">
    <property type="entry name" value="Ribosomal_S30AE"/>
    <property type="match status" value="1"/>
</dbReference>
<dbReference type="Gene3D" id="2.40.50.140">
    <property type="entry name" value="Nucleic acid-binding proteins"/>
    <property type="match status" value="1"/>
</dbReference>
<dbReference type="EMBL" id="JBAJEX010000006">
    <property type="protein sequence ID" value="MEO1767263.1"/>
    <property type="molecule type" value="Genomic_DNA"/>
</dbReference>
<dbReference type="Gene3D" id="3.30.160.100">
    <property type="entry name" value="Ribosome hibernation promotion factor-like"/>
    <property type="match status" value="1"/>
</dbReference>
<dbReference type="InterPro" id="IPR003489">
    <property type="entry name" value="RHF/RaiA"/>
</dbReference>
<reference evidence="2 3" key="1">
    <citation type="submission" date="2024-02" db="EMBL/GenBank/DDBJ databases">
        <title>New thermophilic sulfur-oxidizing bacteria from a hot springs of the Uzon caldera (Kamchatka, Russia).</title>
        <authorList>
            <person name="Dukat A.M."/>
            <person name="Elcheninov A.G."/>
            <person name="Frolov E.N."/>
        </authorList>
    </citation>
    <scope>NUCLEOTIDE SEQUENCE [LARGE SCALE GENOMIC DNA]</scope>
    <source>
        <strain evidence="2 3">AK1</strain>
    </source>
</reference>
<organism evidence="2 3">
    <name type="scientific">Thiobacter aerophilum</name>
    <dbReference type="NCBI Taxonomy" id="3121275"/>
    <lineage>
        <taxon>Bacteria</taxon>
        <taxon>Pseudomonadati</taxon>
        <taxon>Pseudomonadota</taxon>
        <taxon>Betaproteobacteria</taxon>
        <taxon>Burkholderiales</taxon>
        <taxon>Thiobacteraceae</taxon>
        <taxon>Thiobacter</taxon>
    </lineage>
</organism>
<dbReference type="InterPro" id="IPR002059">
    <property type="entry name" value="CSP_DNA-bd"/>
</dbReference>
<dbReference type="SUPFAM" id="SSF69754">
    <property type="entry name" value="Ribosome binding protein Y (YfiA homologue)"/>
    <property type="match status" value="1"/>
</dbReference>
<name>A0ABV0EHV2_9BURK</name>
<dbReference type="InterPro" id="IPR036567">
    <property type="entry name" value="RHF-like"/>
</dbReference>
<keyword evidence="3" id="KW-1185">Reference proteome</keyword>
<dbReference type="Pfam" id="PF00313">
    <property type="entry name" value="CSD"/>
    <property type="match status" value="1"/>
</dbReference>
<protein>
    <submittedName>
        <fullName evidence="2">HPF/RaiA family ribosome-associated protein</fullName>
    </submittedName>
</protein>
<gene>
    <name evidence="2" type="ORF">V6E02_08570</name>
</gene>
<dbReference type="SMART" id="SM00357">
    <property type="entry name" value="CSP"/>
    <property type="match status" value="1"/>
</dbReference>
<comment type="caution">
    <text evidence="2">The sequence shown here is derived from an EMBL/GenBank/DDBJ whole genome shotgun (WGS) entry which is preliminary data.</text>
</comment>
<dbReference type="InterPro" id="IPR012340">
    <property type="entry name" value="NA-bd_OB-fold"/>
</dbReference>
<dbReference type="PROSITE" id="PS51857">
    <property type="entry name" value="CSD_2"/>
    <property type="match status" value="1"/>
</dbReference>
<accession>A0ABV0EHV2</accession>
<dbReference type="RefSeq" id="WP_347308375.1">
    <property type="nucleotide sequence ID" value="NZ_JBAJEX010000006.1"/>
</dbReference>
<evidence type="ECO:0000313" key="3">
    <source>
        <dbReference type="Proteomes" id="UP001482231"/>
    </source>
</evidence>